<evidence type="ECO:0000256" key="1">
    <source>
        <dbReference type="ARBA" id="ARBA00023002"/>
    </source>
</evidence>
<dbReference type="SUPFAM" id="SSF53706">
    <property type="entry name" value="Formate dehydrogenase/DMSO reductase, domains 1-3"/>
    <property type="match status" value="1"/>
</dbReference>
<dbReference type="PANTHER" id="PTHR43105:SF14">
    <property type="entry name" value="FORMATE DEHYDROGENASE H"/>
    <property type="match status" value="1"/>
</dbReference>
<dbReference type="GO" id="GO:0016020">
    <property type="term" value="C:membrane"/>
    <property type="evidence" value="ECO:0007669"/>
    <property type="project" value="TreeGrafter"/>
</dbReference>
<dbReference type="RefSeq" id="WP_084056721.1">
    <property type="nucleotide sequence ID" value="NZ_FWXF01000003.1"/>
</dbReference>
<organism evidence="2 3">
    <name type="scientific">Desulfacinum hydrothermale DSM 13146</name>
    <dbReference type="NCBI Taxonomy" id="1121390"/>
    <lineage>
        <taxon>Bacteria</taxon>
        <taxon>Pseudomonadati</taxon>
        <taxon>Thermodesulfobacteriota</taxon>
        <taxon>Syntrophobacteria</taxon>
        <taxon>Syntrophobacterales</taxon>
        <taxon>Syntrophobacteraceae</taxon>
        <taxon>Desulfacinum</taxon>
    </lineage>
</organism>
<dbReference type="STRING" id="1121390.SAMN02746041_00944"/>
<dbReference type="AlphaFoldDB" id="A0A1W1X974"/>
<evidence type="ECO:0000313" key="2">
    <source>
        <dbReference type="EMBL" id="SMC20555.1"/>
    </source>
</evidence>
<reference evidence="2 3" key="1">
    <citation type="submission" date="2017-04" db="EMBL/GenBank/DDBJ databases">
        <authorList>
            <person name="Afonso C.L."/>
            <person name="Miller P.J."/>
            <person name="Scott M.A."/>
            <person name="Spackman E."/>
            <person name="Goraichik I."/>
            <person name="Dimitrov K.M."/>
            <person name="Suarez D.L."/>
            <person name="Swayne D.E."/>
        </authorList>
    </citation>
    <scope>NUCLEOTIDE SEQUENCE [LARGE SCALE GENOMIC DNA]</scope>
    <source>
        <strain evidence="2 3">DSM 13146</strain>
    </source>
</reference>
<keyword evidence="3" id="KW-1185">Reference proteome</keyword>
<dbReference type="GO" id="GO:0018493">
    <property type="term" value="F:formylmethanofuran dehydrogenase activity"/>
    <property type="evidence" value="ECO:0007669"/>
    <property type="project" value="InterPro"/>
</dbReference>
<dbReference type="PIRSF" id="PIRSF005646">
    <property type="entry name" value="FwdB"/>
    <property type="match status" value="1"/>
</dbReference>
<gene>
    <name evidence="2" type="ORF">SAMN02746041_00944</name>
</gene>
<dbReference type="EMBL" id="FWXF01000003">
    <property type="protein sequence ID" value="SMC20555.1"/>
    <property type="molecule type" value="Genomic_DNA"/>
</dbReference>
<dbReference type="GO" id="GO:0015948">
    <property type="term" value="P:methanogenesis"/>
    <property type="evidence" value="ECO:0007669"/>
    <property type="project" value="InterPro"/>
</dbReference>
<dbReference type="Proteomes" id="UP000192783">
    <property type="component" value="Unassembled WGS sequence"/>
</dbReference>
<dbReference type="InterPro" id="IPR016457">
    <property type="entry name" value="Formylmethanofuran_DH_bsu"/>
</dbReference>
<protein>
    <submittedName>
        <fullName evidence="2">Formylmethanofuran dehydrogenase, subunit B</fullName>
    </submittedName>
</protein>
<accession>A0A1W1X974</accession>
<dbReference type="GO" id="GO:0003954">
    <property type="term" value="F:NADH dehydrogenase activity"/>
    <property type="evidence" value="ECO:0007669"/>
    <property type="project" value="TreeGrafter"/>
</dbReference>
<dbReference type="GO" id="GO:0022904">
    <property type="term" value="P:respiratory electron transport chain"/>
    <property type="evidence" value="ECO:0007669"/>
    <property type="project" value="TreeGrafter"/>
</dbReference>
<evidence type="ECO:0000313" key="3">
    <source>
        <dbReference type="Proteomes" id="UP000192783"/>
    </source>
</evidence>
<name>A0A1W1X974_9BACT</name>
<dbReference type="InterPro" id="IPR050123">
    <property type="entry name" value="Prok_molybdopt-oxidoreductase"/>
</dbReference>
<dbReference type="OrthoDB" id="9803192at2"/>
<dbReference type="PANTHER" id="PTHR43105">
    <property type="entry name" value="RESPIRATORY NITRATE REDUCTASE"/>
    <property type="match status" value="1"/>
</dbReference>
<keyword evidence="1" id="KW-0560">Oxidoreductase</keyword>
<sequence length="425" mass="47186">MGEQRLTSQVCCGCACLCDDIDLVVRDGQVVEAANVCQWGLARFTGDKKYGAGLPRKRCRGPRVRTGATSWSPTHLEGALDAATEILAKASRVVVYGLCQLSQQAISALLDLRRGRPTLWIPSEGPLWETALHIYGQHPVPMTTLEEVRNQADFVLFWGANPLRSCPRLPARYALFPRGRFTERGQEDRRAFTVDIQHTEMERITPLLVVRPEEEPELVAGLRAAWEGRSDPRPSGVSPKEVKKVLQALEQSSYRVFFAGRGTTHNEAGGALLEELCSWVEELNRQAPTFFMPLASDFNTLGFIRQFVTCGGLSRPEWSLEGDVRRWEPRPGDVLLSVSGDCFWFLTEQQKDSIGRLSIPTVAVSTYETQTTAEAQVVMDVGLLGIDTSGDAVRMDGVGVCVEHIRTADQPSDVEIFQQWLRLGP</sequence>
<proteinExistence type="predicted"/>